<comment type="caution">
    <text evidence="1">The sequence shown here is derived from an EMBL/GenBank/DDBJ whole genome shotgun (WGS) entry which is preliminary data.</text>
</comment>
<proteinExistence type="predicted"/>
<protein>
    <submittedName>
        <fullName evidence="1">Uncharacterized protein</fullName>
    </submittedName>
</protein>
<evidence type="ECO:0000313" key="1">
    <source>
        <dbReference type="EMBL" id="MFC3108111.1"/>
    </source>
</evidence>
<dbReference type="Proteomes" id="UP001595530">
    <property type="component" value="Unassembled WGS sequence"/>
</dbReference>
<dbReference type="EMBL" id="JBHRTP010000024">
    <property type="protein sequence ID" value="MFC3108111.1"/>
    <property type="molecule type" value="Genomic_DNA"/>
</dbReference>
<name>A0ABV7F1I8_9BURK</name>
<organism evidence="1 2">
    <name type="scientific">Undibacterium arcticum</name>
    <dbReference type="NCBI Taxonomy" id="1762892"/>
    <lineage>
        <taxon>Bacteria</taxon>
        <taxon>Pseudomonadati</taxon>
        <taxon>Pseudomonadota</taxon>
        <taxon>Betaproteobacteria</taxon>
        <taxon>Burkholderiales</taxon>
        <taxon>Oxalobacteraceae</taxon>
        <taxon>Undibacterium</taxon>
    </lineage>
</organism>
<keyword evidence="2" id="KW-1185">Reference proteome</keyword>
<gene>
    <name evidence="1" type="ORF">ACFOFO_09080</name>
</gene>
<dbReference type="RefSeq" id="WP_390325887.1">
    <property type="nucleotide sequence ID" value="NZ_JBHRTP010000024.1"/>
</dbReference>
<reference evidence="2" key="1">
    <citation type="journal article" date="2019" name="Int. J. Syst. Evol. Microbiol.">
        <title>The Global Catalogue of Microorganisms (GCM) 10K type strain sequencing project: providing services to taxonomists for standard genome sequencing and annotation.</title>
        <authorList>
            <consortium name="The Broad Institute Genomics Platform"/>
            <consortium name="The Broad Institute Genome Sequencing Center for Infectious Disease"/>
            <person name="Wu L."/>
            <person name="Ma J."/>
        </authorList>
    </citation>
    <scope>NUCLEOTIDE SEQUENCE [LARGE SCALE GENOMIC DNA]</scope>
    <source>
        <strain evidence="2">KCTC 42986</strain>
    </source>
</reference>
<evidence type="ECO:0000313" key="2">
    <source>
        <dbReference type="Proteomes" id="UP001595530"/>
    </source>
</evidence>
<sequence length="88" mass="9151">MDGFSLAAATATDIWDIGGVPLSQLDPATVMTADSLVDAALSGFDQGEAITLPSVEDGQLWADYDAARMKLMAATQTGKPASRYLSAK</sequence>
<accession>A0ABV7F1I8</accession>